<dbReference type="InterPro" id="IPR036770">
    <property type="entry name" value="Ankyrin_rpt-contain_sf"/>
</dbReference>
<proteinExistence type="predicted"/>
<dbReference type="Gene3D" id="3.40.50.1580">
    <property type="entry name" value="Nucleoside phosphorylase domain"/>
    <property type="match status" value="1"/>
</dbReference>
<keyword evidence="1" id="KW-0677">Repeat</keyword>
<dbReference type="PANTHER" id="PTHR46082:SF11">
    <property type="entry name" value="AAA+ ATPASE DOMAIN-CONTAINING PROTEIN-RELATED"/>
    <property type="match status" value="1"/>
</dbReference>
<sequence>MHNPAAVGLYTHLTARLTLYASCRLFNGYYHHRVIESPTAAGMHPSPVEAYQVGVMCALPKEMTAARAMLDEEHEPLKIRDAQDINSYVLGRVHEHNVVIACLPTGVYGTNAAATVASNMLRTFPEIRFGLMVGIGGGIPNLAKEIDIRLGDVVVSQPDGTYGGVVQYDLGKNLGKEKFERKGSLDKPPTVLLTALASIQSRPDTCRRRVSENVSAMIQKPDLANENYIFPGVDQDYLYCTWCDRSQWPLLMIWLVLFSLSPLWLCNVCDNGKIPRSPGRRDPQIQYGIIASGNLLIKNAAERDRLGNEFGAKCVEMEAAGLMNTFPCLVIRGICDYADSHKNDIWQKYAAVTAAAFAKELLSTVSPTAVHATRHATDAMNHRTHELLNEGIQLQKQAIEVQREHFQTHKSEVLHQTERERYCHQAFKTSTYERYKNINPERVSGTCRWLLNHSQFREWQQRSHHDLLWISADPGCGKSVLAKSLVDHEFGDADQHSVCYFFFKDNERQDNLNTALCAVLHQLFDHQPSLLRHALPAWDKIQDGIQQESEEMWRILLAAAADSSAGHIVCVLDALDECRDEDRRQLIGKLCDFYQRSTPTLSGARLKFLVTSRPYDSVQRWFEETTSRLPQIRLRGEDKNDQIHEEINLVMDLQIDSLAAEFKLSENHQERLRQSLRQMEHRTYLWLYLAMEDIRTMYRDSPDPEEEPTNTLPTSVESAYERILQRITEKQKSQARKILLIIVGARRPLTISEMSLALNAASAHELGQSYMKEPNVQHLERHVREWCGLFVFINHSQLFLIHQTAKEFLVAQGSNFSSVSGCWKSTFSQTEIEGEMARLCVTYLFLRQQEGRPRDEDWQGYQRANTRVPVIQSSTWEEQNKFFEYCAEHWTSHLREDVVTKDRKNADVNTQGGAYGNALQAASWRGDEKVVEMLLAKGSEMNAQGGYYDNALYAASSEGHEKVVEMLLANNVDVNAEGGAYGNALHVTSSKGHEKVVEMLLPKGADVNAQDEGADVNAQDGYYGNILHTASWQGNEKVVEMLLAKGADVNAQGGEYGNALHAASSEGHTRRWWRCCWPKALT</sequence>
<dbReference type="GeneID" id="19243500"/>
<dbReference type="InterPro" id="IPR007111">
    <property type="entry name" value="NACHT_NTPase"/>
</dbReference>
<feature type="repeat" description="ANK" evidence="2">
    <location>
        <begin position="1027"/>
        <end position="1054"/>
    </location>
</feature>
<gene>
    <name evidence="4" type="ORF">EPUS_08653</name>
</gene>
<dbReference type="HOGENOM" id="CLU_000288_34_2_1"/>
<dbReference type="OrthoDB" id="4160849at2759"/>
<dbReference type="Pfam" id="PF24883">
    <property type="entry name" value="NPHP3_N"/>
    <property type="match status" value="1"/>
</dbReference>
<dbReference type="Pfam" id="PF23239">
    <property type="entry name" value="DUF7069"/>
    <property type="match status" value="1"/>
</dbReference>
<dbReference type="RefSeq" id="XP_007804988.1">
    <property type="nucleotide sequence ID" value="XM_007806797.1"/>
</dbReference>
<dbReference type="PROSITE" id="PS50297">
    <property type="entry name" value="ANK_REP_REGION"/>
    <property type="match status" value="2"/>
</dbReference>
<dbReference type="InterPro" id="IPR055497">
    <property type="entry name" value="DUF7069"/>
</dbReference>
<evidence type="ECO:0000256" key="2">
    <source>
        <dbReference type="PROSITE-ProRule" id="PRU00023"/>
    </source>
</evidence>
<evidence type="ECO:0000259" key="3">
    <source>
        <dbReference type="PROSITE" id="PS50837"/>
    </source>
</evidence>
<dbReference type="GO" id="GO:0009116">
    <property type="term" value="P:nucleoside metabolic process"/>
    <property type="evidence" value="ECO:0007669"/>
    <property type="project" value="InterPro"/>
</dbReference>
<dbReference type="InterPro" id="IPR035994">
    <property type="entry name" value="Nucleoside_phosphorylase_sf"/>
</dbReference>
<dbReference type="OMA" id="VIKHGCT"/>
<dbReference type="Pfam" id="PF22939">
    <property type="entry name" value="WHD_GPIID"/>
    <property type="match status" value="1"/>
</dbReference>
<dbReference type="Pfam" id="PF13637">
    <property type="entry name" value="Ank_4"/>
    <property type="match status" value="1"/>
</dbReference>
<accession>U1GCF4</accession>
<dbReference type="SUPFAM" id="SSF53167">
    <property type="entry name" value="Purine and uridine phosphorylases"/>
    <property type="match status" value="1"/>
</dbReference>
<dbReference type="InterPro" id="IPR002110">
    <property type="entry name" value="Ankyrin_rpt"/>
</dbReference>
<dbReference type="EMBL" id="KE721425">
    <property type="protein sequence ID" value="ERF69381.1"/>
    <property type="molecule type" value="Genomic_DNA"/>
</dbReference>
<dbReference type="Gene3D" id="3.40.50.300">
    <property type="entry name" value="P-loop containing nucleotide triphosphate hydrolases"/>
    <property type="match status" value="1"/>
</dbReference>
<feature type="repeat" description="ANK" evidence="2">
    <location>
        <begin position="980"/>
        <end position="1012"/>
    </location>
</feature>
<dbReference type="SUPFAM" id="SSF48403">
    <property type="entry name" value="Ankyrin repeat"/>
    <property type="match status" value="1"/>
</dbReference>
<dbReference type="PANTHER" id="PTHR46082">
    <property type="entry name" value="ATP/GTP-BINDING PROTEIN-RELATED"/>
    <property type="match status" value="1"/>
</dbReference>
<dbReference type="InterPro" id="IPR056884">
    <property type="entry name" value="NPHP3-like_N"/>
</dbReference>
<keyword evidence="5" id="KW-1185">Reference proteome</keyword>
<dbReference type="AlphaFoldDB" id="U1GCF4"/>
<dbReference type="Gene3D" id="1.25.40.20">
    <property type="entry name" value="Ankyrin repeat-containing domain"/>
    <property type="match status" value="2"/>
</dbReference>
<evidence type="ECO:0000313" key="5">
    <source>
        <dbReference type="Proteomes" id="UP000019373"/>
    </source>
</evidence>
<dbReference type="SMART" id="SM00248">
    <property type="entry name" value="ANK"/>
    <property type="match status" value="4"/>
</dbReference>
<evidence type="ECO:0000313" key="4">
    <source>
        <dbReference type="EMBL" id="ERF69381.1"/>
    </source>
</evidence>
<evidence type="ECO:0000256" key="1">
    <source>
        <dbReference type="ARBA" id="ARBA00022737"/>
    </source>
</evidence>
<organism evidence="4 5">
    <name type="scientific">Endocarpon pusillum (strain Z07020 / HMAS-L-300199)</name>
    <name type="common">Lichen-forming fungus</name>
    <dbReference type="NCBI Taxonomy" id="1263415"/>
    <lineage>
        <taxon>Eukaryota</taxon>
        <taxon>Fungi</taxon>
        <taxon>Dikarya</taxon>
        <taxon>Ascomycota</taxon>
        <taxon>Pezizomycotina</taxon>
        <taxon>Eurotiomycetes</taxon>
        <taxon>Chaetothyriomycetidae</taxon>
        <taxon>Verrucariales</taxon>
        <taxon>Verrucariaceae</taxon>
        <taxon>Endocarpon</taxon>
    </lineage>
</organism>
<dbReference type="SUPFAM" id="SSF52540">
    <property type="entry name" value="P-loop containing nucleoside triphosphate hydrolases"/>
    <property type="match status" value="1"/>
</dbReference>
<dbReference type="Pfam" id="PF12796">
    <property type="entry name" value="Ank_2"/>
    <property type="match status" value="1"/>
</dbReference>
<name>U1GCF4_ENDPU</name>
<dbReference type="Proteomes" id="UP000019373">
    <property type="component" value="Unassembled WGS sequence"/>
</dbReference>
<dbReference type="eggNOG" id="KOG0504">
    <property type="taxonomic scope" value="Eukaryota"/>
</dbReference>
<keyword evidence="2" id="KW-0040">ANK repeat</keyword>
<feature type="domain" description="NACHT" evidence="3">
    <location>
        <begin position="466"/>
        <end position="614"/>
    </location>
</feature>
<dbReference type="PROSITE" id="PS50837">
    <property type="entry name" value="NACHT"/>
    <property type="match status" value="1"/>
</dbReference>
<dbReference type="GO" id="GO:0003824">
    <property type="term" value="F:catalytic activity"/>
    <property type="evidence" value="ECO:0007669"/>
    <property type="project" value="InterPro"/>
</dbReference>
<dbReference type="InterPro" id="IPR027417">
    <property type="entry name" value="P-loop_NTPase"/>
</dbReference>
<dbReference type="PROSITE" id="PS50088">
    <property type="entry name" value="ANK_REPEAT"/>
    <property type="match status" value="3"/>
</dbReference>
<dbReference type="InterPro" id="IPR054471">
    <property type="entry name" value="GPIID_WHD"/>
</dbReference>
<feature type="repeat" description="ANK" evidence="2">
    <location>
        <begin position="947"/>
        <end position="979"/>
    </location>
</feature>
<reference evidence="5" key="1">
    <citation type="journal article" date="2014" name="BMC Genomics">
        <title>Genome characteristics reveal the impact of lichenization on lichen-forming fungus Endocarpon pusillum Hedwig (Verrucariales, Ascomycota).</title>
        <authorList>
            <person name="Wang Y.-Y."/>
            <person name="Liu B."/>
            <person name="Zhang X.-Y."/>
            <person name="Zhou Q.-M."/>
            <person name="Zhang T."/>
            <person name="Li H."/>
            <person name="Yu Y.-F."/>
            <person name="Zhang X.-L."/>
            <person name="Hao X.-Y."/>
            <person name="Wang M."/>
            <person name="Wang L."/>
            <person name="Wei J.-C."/>
        </authorList>
    </citation>
    <scope>NUCLEOTIDE SEQUENCE [LARGE SCALE GENOMIC DNA]</scope>
    <source>
        <strain evidence="5">Z07020 / HMAS-L-300199</strain>
    </source>
</reference>
<dbReference type="InterPro" id="IPR053137">
    <property type="entry name" value="NLR-like"/>
</dbReference>
<protein>
    <recommendedName>
        <fullName evidence="3">NACHT domain-containing protein</fullName>
    </recommendedName>
</protein>